<keyword evidence="3" id="KW-1185">Reference proteome</keyword>
<gene>
    <name evidence="2" type="ORF">VNO78_06342</name>
</gene>
<dbReference type="Proteomes" id="UP001386955">
    <property type="component" value="Unassembled WGS sequence"/>
</dbReference>
<dbReference type="AlphaFoldDB" id="A0AAN9XRQ8"/>
<evidence type="ECO:0000313" key="2">
    <source>
        <dbReference type="EMBL" id="KAK7405144.1"/>
    </source>
</evidence>
<proteinExistence type="predicted"/>
<dbReference type="EMBL" id="JAYMYS010000002">
    <property type="protein sequence ID" value="KAK7405144.1"/>
    <property type="molecule type" value="Genomic_DNA"/>
</dbReference>
<comment type="caution">
    <text evidence="2">The sequence shown here is derived from an EMBL/GenBank/DDBJ whole genome shotgun (WGS) entry which is preliminary data.</text>
</comment>
<evidence type="ECO:0000256" key="1">
    <source>
        <dbReference type="SAM" id="MobiDB-lite"/>
    </source>
</evidence>
<name>A0AAN9XRQ8_PSOTE</name>
<reference evidence="2 3" key="1">
    <citation type="submission" date="2024-01" db="EMBL/GenBank/DDBJ databases">
        <title>The genomes of 5 underutilized Papilionoideae crops provide insights into root nodulation and disease resistanc.</title>
        <authorList>
            <person name="Jiang F."/>
        </authorList>
    </citation>
    <scope>NUCLEOTIDE SEQUENCE [LARGE SCALE GENOMIC DNA]</scope>
    <source>
        <strain evidence="2">DUOXIRENSHENG_FW03</strain>
        <tissue evidence="2">Leaves</tissue>
    </source>
</reference>
<organism evidence="2 3">
    <name type="scientific">Psophocarpus tetragonolobus</name>
    <name type="common">Winged bean</name>
    <name type="synonym">Dolichos tetragonolobus</name>
    <dbReference type="NCBI Taxonomy" id="3891"/>
    <lineage>
        <taxon>Eukaryota</taxon>
        <taxon>Viridiplantae</taxon>
        <taxon>Streptophyta</taxon>
        <taxon>Embryophyta</taxon>
        <taxon>Tracheophyta</taxon>
        <taxon>Spermatophyta</taxon>
        <taxon>Magnoliopsida</taxon>
        <taxon>eudicotyledons</taxon>
        <taxon>Gunneridae</taxon>
        <taxon>Pentapetalae</taxon>
        <taxon>rosids</taxon>
        <taxon>fabids</taxon>
        <taxon>Fabales</taxon>
        <taxon>Fabaceae</taxon>
        <taxon>Papilionoideae</taxon>
        <taxon>50 kb inversion clade</taxon>
        <taxon>NPAAA clade</taxon>
        <taxon>indigoferoid/millettioid clade</taxon>
        <taxon>Phaseoleae</taxon>
        <taxon>Psophocarpus</taxon>
    </lineage>
</organism>
<feature type="region of interest" description="Disordered" evidence="1">
    <location>
        <begin position="1"/>
        <end position="22"/>
    </location>
</feature>
<protein>
    <submittedName>
        <fullName evidence="2">Uncharacterized protein</fullName>
    </submittedName>
</protein>
<evidence type="ECO:0000313" key="3">
    <source>
        <dbReference type="Proteomes" id="UP001386955"/>
    </source>
</evidence>
<feature type="compositionally biased region" description="Basic and acidic residues" evidence="1">
    <location>
        <begin position="8"/>
        <end position="22"/>
    </location>
</feature>
<sequence>MELWGEAGKFENQQRRPDRGYERVMEEGMLDDRDRAEGNGKGLCSDNNLCNKEKEEEDSVEMEQRWCALRKYVCNRWDPQ</sequence>
<accession>A0AAN9XRQ8</accession>